<dbReference type="GO" id="GO:0016020">
    <property type="term" value="C:membrane"/>
    <property type="evidence" value="ECO:0007669"/>
    <property type="project" value="UniProtKB-SubCell"/>
</dbReference>
<feature type="transmembrane region" description="Helical" evidence="9">
    <location>
        <begin position="285"/>
        <end position="306"/>
    </location>
</feature>
<evidence type="ECO:0000313" key="10">
    <source>
        <dbReference type="EMBL" id="KAJ4847975.1"/>
    </source>
</evidence>
<organism evidence="10 11">
    <name type="scientific">Turnera subulata</name>
    <dbReference type="NCBI Taxonomy" id="218843"/>
    <lineage>
        <taxon>Eukaryota</taxon>
        <taxon>Viridiplantae</taxon>
        <taxon>Streptophyta</taxon>
        <taxon>Embryophyta</taxon>
        <taxon>Tracheophyta</taxon>
        <taxon>Spermatophyta</taxon>
        <taxon>Magnoliopsida</taxon>
        <taxon>eudicotyledons</taxon>
        <taxon>Gunneridae</taxon>
        <taxon>Pentapetalae</taxon>
        <taxon>rosids</taxon>
        <taxon>fabids</taxon>
        <taxon>Malpighiales</taxon>
        <taxon>Passifloraceae</taxon>
        <taxon>Turnera</taxon>
    </lineage>
</organism>
<evidence type="ECO:0000256" key="4">
    <source>
        <dbReference type="ARBA" id="ARBA00022737"/>
    </source>
</evidence>
<keyword evidence="11" id="KW-1185">Reference proteome</keyword>
<dbReference type="InterPro" id="IPR023271">
    <property type="entry name" value="Aquaporin-like"/>
</dbReference>
<accession>A0A9Q0GDD8</accession>
<name>A0A9Q0GDD8_9ROSI</name>
<protein>
    <recommendedName>
        <fullName evidence="12">Aquaporin</fullName>
    </recommendedName>
</protein>
<evidence type="ECO:0000256" key="8">
    <source>
        <dbReference type="RuleBase" id="RU000477"/>
    </source>
</evidence>
<comment type="subcellular location">
    <subcellularLocation>
        <location evidence="1">Membrane</location>
        <topology evidence="1">Multi-pass membrane protein</topology>
    </subcellularLocation>
</comment>
<evidence type="ECO:0000256" key="2">
    <source>
        <dbReference type="ARBA" id="ARBA00022448"/>
    </source>
</evidence>
<dbReference type="PANTHER" id="PTHR46739">
    <property type="entry name" value="AQUAPORIN SIP1-1"/>
    <property type="match status" value="1"/>
</dbReference>
<dbReference type="PRINTS" id="PR00783">
    <property type="entry name" value="MINTRINSICP"/>
</dbReference>
<dbReference type="AlphaFoldDB" id="A0A9Q0GDD8"/>
<dbReference type="OrthoDB" id="3222at2759"/>
<dbReference type="GO" id="GO:0015250">
    <property type="term" value="F:water channel activity"/>
    <property type="evidence" value="ECO:0007669"/>
    <property type="project" value="InterPro"/>
</dbReference>
<keyword evidence="2 8" id="KW-0813">Transport</keyword>
<feature type="transmembrane region" description="Helical" evidence="9">
    <location>
        <begin position="87"/>
        <end position="112"/>
    </location>
</feature>
<feature type="transmembrane region" description="Helical" evidence="9">
    <location>
        <begin position="166"/>
        <end position="188"/>
    </location>
</feature>
<dbReference type="EMBL" id="JAKUCV010001032">
    <property type="protein sequence ID" value="KAJ4847975.1"/>
    <property type="molecule type" value="Genomic_DNA"/>
</dbReference>
<evidence type="ECO:0000313" key="11">
    <source>
        <dbReference type="Proteomes" id="UP001141552"/>
    </source>
</evidence>
<feature type="transmembrane region" description="Helical" evidence="9">
    <location>
        <begin position="118"/>
        <end position="145"/>
    </location>
</feature>
<dbReference type="Proteomes" id="UP001141552">
    <property type="component" value="Unassembled WGS sequence"/>
</dbReference>
<dbReference type="Gene3D" id="1.20.1080.10">
    <property type="entry name" value="Glycerol uptake facilitator protein"/>
    <property type="match status" value="1"/>
</dbReference>
<gene>
    <name evidence="10" type="ORF">Tsubulata_035834</name>
</gene>
<evidence type="ECO:0000256" key="9">
    <source>
        <dbReference type="SAM" id="Phobius"/>
    </source>
</evidence>
<comment type="similarity">
    <text evidence="7">Belongs to the MIP/aquaporin (TC 1.A.8) family. SIP (TC 1.A.8.10) subfamily.</text>
</comment>
<dbReference type="SUPFAM" id="SSF81338">
    <property type="entry name" value="Aquaporin-like"/>
    <property type="match status" value="1"/>
</dbReference>
<dbReference type="InterPro" id="IPR044222">
    <property type="entry name" value="SIP1-1/2-like"/>
</dbReference>
<keyword evidence="6 9" id="KW-0472">Membrane</keyword>
<evidence type="ECO:0000256" key="3">
    <source>
        <dbReference type="ARBA" id="ARBA00022692"/>
    </source>
</evidence>
<evidence type="ECO:0000256" key="7">
    <source>
        <dbReference type="ARBA" id="ARBA00024030"/>
    </source>
</evidence>
<keyword evidence="3 8" id="KW-0812">Transmembrane</keyword>
<sequence>MRWRGLRLETRGGRWSIVVAASFFLIRDEGGGELGWRSFRGGREAGLLAEVERDKEEGPRHGKKICRRGKDTGKQEMGLIKGAVSDAILTFLFVSIMPFLGVLSSIVAGYVGVESKSISGLFITVNVAALFMLSFSLIGAAMGGASFNPSTTVSLYTAGLKPDASLLSMAVSFPAQAAGGVAGAKTILQVMPKQYRHVLRGPSLKVDLHTGAIAEGALTFVLCFNLLFILLKGPKNLLVKIWLLAVGTLCLVITGGKYTGPSMNPANAYGWAFVNNWHNTWELFYVYWIGPFIGATLAALVFGFLFKKPPVKEKKA</sequence>
<comment type="caution">
    <text evidence="10">The sequence shown here is derived from an EMBL/GenBank/DDBJ whole genome shotgun (WGS) entry which is preliminary data.</text>
</comment>
<keyword evidence="5 9" id="KW-1133">Transmembrane helix</keyword>
<reference evidence="10" key="1">
    <citation type="submission" date="2022-02" db="EMBL/GenBank/DDBJ databases">
        <authorList>
            <person name="Henning P.M."/>
            <person name="McCubbin A.G."/>
            <person name="Shore J.S."/>
        </authorList>
    </citation>
    <scope>NUCLEOTIDE SEQUENCE</scope>
    <source>
        <strain evidence="10">F60SS</strain>
        <tissue evidence="10">Leaves</tissue>
    </source>
</reference>
<dbReference type="Pfam" id="PF00230">
    <property type="entry name" value="MIP"/>
    <property type="match status" value="1"/>
</dbReference>
<feature type="transmembrane region" description="Helical" evidence="9">
    <location>
        <begin position="237"/>
        <end position="256"/>
    </location>
</feature>
<feature type="transmembrane region" description="Helical" evidence="9">
    <location>
        <begin position="208"/>
        <end position="230"/>
    </location>
</feature>
<evidence type="ECO:0008006" key="12">
    <source>
        <dbReference type="Google" id="ProtNLM"/>
    </source>
</evidence>
<keyword evidence="4" id="KW-0677">Repeat</keyword>
<proteinExistence type="inferred from homology"/>
<dbReference type="PANTHER" id="PTHR46739:SF2">
    <property type="entry name" value="MAJOR INTRINSIC PROTEIN (MIP) FAMILY TRANSPORTER"/>
    <property type="match status" value="1"/>
</dbReference>
<evidence type="ECO:0000256" key="1">
    <source>
        <dbReference type="ARBA" id="ARBA00004141"/>
    </source>
</evidence>
<evidence type="ECO:0000256" key="6">
    <source>
        <dbReference type="ARBA" id="ARBA00023136"/>
    </source>
</evidence>
<reference evidence="10" key="2">
    <citation type="journal article" date="2023" name="Plants (Basel)">
        <title>Annotation of the Turnera subulata (Passifloraceae) Draft Genome Reveals the S-Locus Evolved after the Divergence of Turneroideae from Passifloroideae in a Stepwise Manner.</title>
        <authorList>
            <person name="Henning P.M."/>
            <person name="Roalson E.H."/>
            <person name="Mir W."/>
            <person name="McCubbin A.G."/>
            <person name="Shore J.S."/>
        </authorList>
    </citation>
    <scope>NUCLEOTIDE SEQUENCE</scope>
    <source>
        <strain evidence="10">F60SS</strain>
    </source>
</reference>
<evidence type="ECO:0000256" key="5">
    <source>
        <dbReference type="ARBA" id="ARBA00022989"/>
    </source>
</evidence>
<dbReference type="InterPro" id="IPR000425">
    <property type="entry name" value="MIP"/>
</dbReference>